<dbReference type="SMART" id="SM00331">
    <property type="entry name" value="PP2C_SIG"/>
    <property type="match status" value="1"/>
</dbReference>
<dbReference type="NCBIfam" id="NF033484">
    <property type="entry name" value="Stp1_PP2C_phos"/>
    <property type="match status" value="1"/>
</dbReference>
<evidence type="ECO:0000256" key="3">
    <source>
        <dbReference type="ARBA" id="ARBA00022723"/>
    </source>
</evidence>
<dbReference type="CDD" id="cd00143">
    <property type="entry name" value="PP2Cc"/>
    <property type="match status" value="1"/>
</dbReference>
<dbReference type="GO" id="GO:0046872">
    <property type="term" value="F:metal ion binding"/>
    <property type="evidence" value="ECO:0007669"/>
    <property type="project" value="UniProtKB-KW"/>
</dbReference>
<comment type="caution">
    <text evidence="10">The sequence shown here is derived from an EMBL/GenBank/DDBJ whole genome shotgun (WGS) entry which is preliminary data.</text>
</comment>
<evidence type="ECO:0000313" key="11">
    <source>
        <dbReference type="Proteomes" id="UP001256711"/>
    </source>
</evidence>
<dbReference type="EMBL" id="JARQBJ010000006">
    <property type="protein sequence ID" value="MDT2811161.1"/>
    <property type="molecule type" value="Genomic_DNA"/>
</dbReference>
<dbReference type="PROSITE" id="PS51746">
    <property type="entry name" value="PPM_2"/>
    <property type="match status" value="1"/>
</dbReference>
<dbReference type="RefSeq" id="WP_161999481.1">
    <property type="nucleotide sequence ID" value="NZ_CAJJLU010000005.1"/>
</dbReference>
<evidence type="ECO:0000256" key="4">
    <source>
        <dbReference type="ARBA" id="ARBA00022801"/>
    </source>
</evidence>
<proteinExistence type="predicted"/>
<keyword evidence="5" id="KW-0904">Protein phosphatase</keyword>
<dbReference type="Gene3D" id="3.60.40.10">
    <property type="entry name" value="PPM-type phosphatase domain"/>
    <property type="match status" value="1"/>
</dbReference>
<sequence length="246" mass="26729">MEIVFRSDIGQKRSSNQDFAGAFENQGGIPLLILADGMGGHQAGDLASRSTVEDIGRLWQATDLREEESTASWLVQTIQEENRVIYNKGQEHMTTTGMGTTIVACGVFDKSYTIAHVGDSRAYLVREGQLTQLTEDHSLVNELVRQGEITKEMAAVHPRRNVLTRSVGMPGDVEVDVTEIPAEAGDILLIASDGLTNMVPEADILTVLQNGQSLTQRAEELVKRANDQGGVDNITVLLCERGGHEA</sequence>
<keyword evidence="3" id="KW-0479">Metal-binding</keyword>
<evidence type="ECO:0000256" key="6">
    <source>
        <dbReference type="ARBA" id="ARBA00023211"/>
    </source>
</evidence>
<protein>
    <recommendedName>
        <fullName evidence="2">protein-serine/threonine phosphatase</fullName>
        <ecNumber evidence="2">3.1.3.16</ecNumber>
    </recommendedName>
</protein>
<evidence type="ECO:0000313" key="10">
    <source>
        <dbReference type="EMBL" id="MDT2811161.1"/>
    </source>
</evidence>
<feature type="domain" description="PPM-type phosphatase" evidence="9">
    <location>
        <begin position="2"/>
        <end position="241"/>
    </location>
</feature>
<evidence type="ECO:0000256" key="2">
    <source>
        <dbReference type="ARBA" id="ARBA00013081"/>
    </source>
</evidence>
<keyword evidence="4" id="KW-0378">Hydrolase</keyword>
<comment type="cofactor">
    <cofactor evidence="1">
        <name>Mn(2+)</name>
        <dbReference type="ChEBI" id="CHEBI:29035"/>
    </cofactor>
</comment>
<dbReference type="InterPro" id="IPR015655">
    <property type="entry name" value="PP2C"/>
</dbReference>
<keyword evidence="6" id="KW-0464">Manganese</keyword>
<dbReference type="PANTHER" id="PTHR47992">
    <property type="entry name" value="PROTEIN PHOSPHATASE"/>
    <property type="match status" value="1"/>
</dbReference>
<evidence type="ECO:0000259" key="9">
    <source>
        <dbReference type="PROSITE" id="PS51746"/>
    </source>
</evidence>
<accession>A0AAW8U2P4</accession>
<comment type="catalytic activity">
    <reaction evidence="7">
        <text>O-phospho-L-seryl-[protein] + H2O = L-seryl-[protein] + phosphate</text>
        <dbReference type="Rhea" id="RHEA:20629"/>
        <dbReference type="Rhea" id="RHEA-COMP:9863"/>
        <dbReference type="Rhea" id="RHEA-COMP:11604"/>
        <dbReference type="ChEBI" id="CHEBI:15377"/>
        <dbReference type="ChEBI" id="CHEBI:29999"/>
        <dbReference type="ChEBI" id="CHEBI:43474"/>
        <dbReference type="ChEBI" id="CHEBI:83421"/>
        <dbReference type="EC" id="3.1.3.16"/>
    </reaction>
</comment>
<gene>
    <name evidence="10" type="ORF">P7H43_11790</name>
</gene>
<reference evidence="10" key="1">
    <citation type="submission" date="2023-03" db="EMBL/GenBank/DDBJ databases">
        <authorList>
            <person name="Shen W."/>
            <person name="Cai J."/>
        </authorList>
    </citation>
    <scope>NUCLEOTIDE SEQUENCE</scope>
    <source>
        <strain evidence="10">B226-2</strain>
    </source>
</reference>
<comment type="catalytic activity">
    <reaction evidence="8">
        <text>O-phospho-L-threonyl-[protein] + H2O = L-threonyl-[protein] + phosphate</text>
        <dbReference type="Rhea" id="RHEA:47004"/>
        <dbReference type="Rhea" id="RHEA-COMP:11060"/>
        <dbReference type="Rhea" id="RHEA-COMP:11605"/>
        <dbReference type="ChEBI" id="CHEBI:15377"/>
        <dbReference type="ChEBI" id="CHEBI:30013"/>
        <dbReference type="ChEBI" id="CHEBI:43474"/>
        <dbReference type="ChEBI" id="CHEBI:61977"/>
        <dbReference type="EC" id="3.1.3.16"/>
    </reaction>
</comment>
<dbReference type="SMART" id="SM00332">
    <property type="entry name" value="PP2Cc"/>
    <property type="match status" value="1"/>
</dbReference>
<dbReference type="InterPro" id="IPR036457">
    <property type="entry name" value="PPM-type-like_dom_sf"/>
</dbReference>
<evidence type="ECO:0000256" key="1">
    <source>
        <dbReference type="ARBA" id="ARBA00001936"/>
    </source>
</evidence>
<dbReference type="EC" id="3.1.3.16" evidence="2"/>
<name>A0AAW8U2P4_9ENTE</name>
<evidence type="ECO:0000256" key="5">
    <source>
        <dbReference type="ARBA" id="ARBA00022912"/>
    </source>
</evidence>
<evidence type="ECO:0000256" key="7">
    <source>
        <dbReference type="ARBA" id="ARBA00047761"/>
    </source>
</evidence>
<dbReference type="InterPro" id="IPR001932">
    <property type="entry name" value="PPM-type_phosphatase-like_dom"/>
</dbReference>
<evidence type="ECO:0000256" key="8">
    <source>
        <dbReference type="ARBA" id="ARBA00048336"/>
    </source>
</evidence>
<dbReference type="GO" id="GO:0004722">
    <property type="term" value="F:protein serine/threonine phosphatase activity"/>
    <property type="evidence" value="ECO:0007669"/>
    <property type="project" value="UniProtKB-EC"/>
</dbReference>
<dbReference type="FunFam" id="3.60.40.10:FF:000002">
    <property type="entry name" value="Serine/threonine phosphatase stp"/>
    <property type="match status" value="1"/>
</dbReference>
<dbReference type="Pfam" id="PF13672">
    <property type="entry name" value="PP2C_2"/>
    <property type="match status" value="1"/>
</dbReference>
<organism evidence="10 11">
    <name type="scientific">Enterococcus asini</name>
    <dbReference type="NCBI Taxonomy" id="57732"/>
    <lineage>
        <taxon>Bacteria</taxon>
        <taxon>Bacillati</taxon>
        <taxon>Bacillota</taxon>
        <taxon>Bacilli</taxon>
        <taxon>Lactobacillales</taxon>
        <taxon>Enterococcaceae</taxon>
        <taxon>Enterococcus</taxon>
    </lineage>
</organism>
<dbReference type="Proteomes" id="UP001256711">
    <property type="component" value="Unassembled WGS sequence"/>
</dbReference>
<dbReference type="SUPFAM" id="SSF81606">
    <property type="entry name" value="PP2C-like"/>
    <property type="match status" value="1"/>
</dbReference>
<dbReference type="AlphaFoldDB" id="A0AAW8U2P4"/>